<accession>A0A9X1TQ45</accession>
<evidence type="ECO:0000313" key="2">
    <source>
        <dbReference type="EMBL" id="MCF1599427.1"/>
    </source>
</evidence>
<proteinExistence type="predicted"/>
<evidence type="ECO:0000256" key="1">
    <source>
        <dbReference type="SAM" id="Phobius"/>
    </source>
</evidence>
<organism evidence="2 3">
    <name type="scientific">Streptomyces muensis</name>
    <dbReference type="NCBI Taxonomy" id="1077944"/>
    <lineage>
        <taxon>Bacteria</taxon>
        <taxon>Bacillati</taxon>
        <taxon>Actinomycetota</taxon>
        <taxon>Actinomycetes</taxon>
        <taxon>Kitasatosporales</taxon>
        <taxon>Streptomycetaceae</taxon>
        <taxon>Streptomyces</taxon>
    </lineage>
</organism>
<name>A0A9X1TQ45_STRM4</name>
<keyword evidence="1" id="KW-0472">Membrane</keyword>
<gene>
    <name evidence="2" type="ORF">L0P92_38615</name>
</gene>
<keyword evidence="1" id="KW-0812">Transmembrane</keyword>
<keyword evidence="1" id="KW-1133">Transmembrane helix</keyword>
<feature type="transmembrane region" description="Helical" evidence="1">
    <location>
        <begin position="38"/>
        <end position="55"/>
    </location>
</feature>
<dbReference type="EMBL" id="JAKEIP010000305">
    <property type="protein sequence ID" value="MCF1599427.1"/>
    <property type="molecule type" value="Genomic_DNA"/>
</dbReference>
<evidence type="ECO:0000313" key="3">
    <source>
        <dbReference type="Proteomes" id="UP001139384"/>
    </source>
</evidence>
<sequence length="56" mass="5453">MPLFDVRTLVALTLALLAAAVVGGLVLAAGAGWPTALLAAGAAGWGVVTGLPPLMR</sequence>
<keyword evidence="3" id="KW-1185">Reference proteome</keyword>
<reference evidence="2" key="1">
    <citation type="submission" date="2022-01" db="EMBL/GenBank/DDBJ databases">
        <title>Draft Genome Sequences of Seven Type Strains of the Genus Streptomyces.</title>
        <authorList>
            <person name="Aziz S."/>
            <person name="Coretto E."/>
            <person name="Chronakova A."/>
            <person name="Sproer C."/>
            <person name="Huber K."/>
            <person name="Nouioui I."/>
            <person name="Gross H."/>
        </authorList>
    </citation>
    <scope>NUCLEOTIDE SEQUENCE</scope>
    <source>
        <strain evidence="2">DSM 103493</strain>
    </source>
</reference>
<dbReference type="RefSeq" id="WP_234767804.1">
    <property type="nucleotide sequence ID" value="NZ_JAKEIP010000305.1"/>
</dbReference>
<dbReference type="AlphaFoldDB" id="A0A9X1TQ45"/>
<dbReference type="Proteomes" id="UP001139384">
    <property type="component" value="Unassembled WGS sequence"/>
</dbReference>
<protein>
    <submittedName>
        <fullName evidence="2">Uncharacterized protein</fullName>
    </submittedName>
</protein>
<comment type="caution">
    <text evidence="2">The sequence shown here is derived from an EMBL/GenBank/DDBJ whole genome shotgun (WGS) entry which is preliminary data.</text>
</comment>